<gene>
    <name evidence="1" type="ORF">BOTCAL_0084g00210</name>
</gene>
<evidence type="ECO:0000313" key="1">
    <source>
        <dbReference type="EMBL" id="TEY73042.1"/>
    </source>
</evidence>
<accession>A0A4Y8D845</accession>
<evidence type="ECO:0000313" key="2">
    <source>
        <dbReference type="Proteomes" id="UP000297299"/>
    </source>
</evidence>
<organism evidence="1 2">
    <name type="scientific">Botryotinia calthae</name>
    <dbReference type="NCBI Taxonomy" id="38488"/>
    <lineage>
        <taxon>Eukaryota</taxon>
        <taxon>Fungi</taxon>
        <taxon>Dikarya</taxon>
        <taxon>Ascomycota</taxon>
        <taxon>Pezizomycotina</taxon>
        <taxon>Leotiomycetes</taxon>
        <taxon>Helotiales</taxon>
        <taxon>Sclerotiniaceae</taxon>
        <taxon>Botryotinia</taxon>
    </lineage>
</organism>
<reference evidence="1 2" key="1">
    <citation type="submission" date="2017-11" db="EMBL/GenBank/DDBJ databases">
        <title>Comparative genomics of Botrytis spp.</title>
        <authorList>
            <person name="Valero-Jimenez C.A."/>
            <person name="Tapia P."/>
            <person name="Veloso J."/>
            <person name="Silva-Moreno E."/>
            <person name="Staats M."/>
            <person name="Valdes J.H."/>
            <person name="Van Kan J.A.L."/>
        </authorList>
    </citation>
    <scope>NUCLEOTIDE SEQUENCE [LARGE SCALE GENOMIC DNA]</scope>
    <source>
        <strain evidence="1 2">MUCL2830</strain>
    </source>
</reference>
<comment type="caution">
    <text evidence="1">The sequence shown here is derived from an EMBL/GenBank/DDBJ whole genome shotgun (WGS) entry which is preliminary data.</text>
</comment>
<dbReference type="AlphaFoldDB" id="A0A4Y8D845"/>
<dbReference type="OrthoDB" id="5360893at2759"/>
<dbReference type="STRING" id="38488.A0A4Y8D845"/>
<proteinExistence type="predicted"/>
<sequence length="91" mass="10024">MNGLKPAISSMSLGRAWMHSMPNKLSAASKHHILGLEIFYEDLKYLARTESNTETPSPEALLHAASTIKALCDTRNITTISPQPFSFYEGS</sequence>
<evidence type="ECO:0008006" key="3">
    <source>
        <dbReference type="Google" id="ProtNLM"/>
    </source>
</evidence>
<dbReference type="EMBL" id="PHWZ01000084">
    <property type="protein sequence ID" value="TEY73042.1"/>
    <property type="molecule type" value="Genomic_DNA"/>
</dbReference>
<keyword evidence="2" id="KW-1185">Reference proteome</keyword>
<name>A0A4Y8D845_9HELO</name>
<dbReference type="Proteomes" id="UP000297299">
    <property type="component" value="Unassembled WGS sequence"/>
</dbReference>
<protein>
    <recommendedName>
        <fullName evidence="3">Xylose isomerase-like TIM barrel domain-containing protein</fullName>
    </recommendedName>
</protein>